<evidence type="ECO:0000313" key="2">
    <source>
        <dbReference type="EMBL" id="KAF1759133.1"/>
    </source>
</evidence>
<reference evidence="2 3" key="1">
    <citation type="submission" date="2019-12" db="EMBL/GenBank/DDBJ databases">
        <title>Chromosome-level assembly of the Caenorhabditis remanei genome.</title>
        <authorList>
            <person name="Teterina A.A."/>
            <person name="Willis J.H."/>
            <person name="Phillips P.C."/>
        </authorList>
    </citation>
    <scope>NUCLEOTIDE SEQUENCE [LARGE SCALE GENOMIC DNA]</scope>
    <source>
        <strain evidence="2 3">PX506</strain>
        <tissue evidence="2">Whole organism</tissue>
    </source>
</reference>
<feature type="domain" description="F-box" evidence="1">
    <location>
        <begin position="36"/>
        <end position="84"/>
    </location>
</feature>
<gene>
    <name evidence="2" type="ORF">GCK72_015594</name>
</gene>
<dbReference type="PROSITE" id="PS50181">
    <property type="entry name" value="FBOX"/>
    <property type="match status" value="1"/>
</dbReference>
<comment type="caution">
    <text evidence="2">The sequence shown here is derived from an EMBL/GenBank/DDBJ whole genome shotgun (WGS) entry which is preliminary data.</text>
</comment>
<dbReference type="CTD" id="9819994"/>
<dbReference type="InterPro" id="IPR055578">
    <property type="entry name" value="DUF7154"/>
</dbReference>
<dbReference type="InterPro" id="IPR001810">
    <property type="entry name" value="F-box_dom"/>
</dbReference>
<protein>
    <recommendedName>
        <fullName evidence="1">F-box domain-containing protein</fullName>
    </recommendedName>
</protein>
<organism evidence="2 3">
    <name type="scientific">Caenorhabditis remanei</name>
    <name type="common">Caenorhabditis vulgaris</name>
    <dbReference type="NCBI Taxonomy" id="31234"/>
    <lineage>
        <taxon>Eukaryota</taxon>
        <taxon>Metazoa</taxon>
        <taxon>Ecdysozoa</taxon>
        <taxon>Nematoda</taxon>
        <taxon>Chromadorea</taxon>
        <taxon>Rhabditida</taxon>
        <taxon>Rhabditina</taxon>
        <taxon>Rhabditomorpha</taxon>
        <taxon>Rhabditoidea</taxon>
        <taxon>Rhabditidae</taxon>
        <taxon>Peloderinae</taxon>
        <taxon>Caenorhabditis</taxon>
    </lineage>
</organism>
<dbReference type="Pfam" id="PF07735">
    <property type="entry name" value="FBA_2"/>
    <property type="match status" value="1"/>
</dbReference>
<evidence type="ECO:0000313" key="3">
    <source>
        <dbReference type="Proteomes" id="UP000483820"/>
    </source>
</evidence>
<sequence length="737" mass="83410">MTFLFSLFRLLSWIISVFFQTIKSLLVLNGLLPPPPFPIFRVPYLPLARIIDFMEPEALVSLSFCSQKSHSVIKTQQRASFNGRIRVSWPHRDVMFYSVKNLTRVLRAANYSYFPKSERSNYVKMNGQNVPVIMHPLDGFLVSGWENITEGLETITDYVTNLFNIDISEVFVSDDSFKMIEWVNSRQTTPLKKIVYMAMAWSPCSSEDEMNYILRDCRCSSEIRIHSKAPSSFRFSGNFRRIDCLDISNSEWVTIDNLLTMDGIDIHLDNASLTNSDFNVFLKHWLSGGCPRLKLFCARIGSVDIFRVLAGLRHNVVRVENRRDYNSPFGHQWTLWDGYDIQRADGAPAVCLPQQNNTLLYAYSTDIDYYTFWYGARSIVSYASTYATTASVRFDTKQEEEIEYHTDWNSLNISIYSHQPDPSLGYEDNTTGSNLYSVLKKFLNNGKVSLCGAQIIVLVKRYPDESDVSDIISQLRANHVLVHIGVDSIPSGGSNSATLYEMSFQTNGYCAFATGGDLFSAFGDMAWILGNPYQFIAQNFVVSGSGRIKIPAFKSPIPPGIHADFCYFAITVQNHTLDNSFVSMNHTIESTTGYDVKTFPSNGINLLWGTAQTGELFLNGSLSYKWTIDYHYNNDEPQIIECRMYSPEHWLSGGCPRLKLFCARTGSVDILQVLAGLLRNAVFVEGRGDYTSPFAYRRTLTSGFDIRRADGVTATVCKQGNGTLVIAVWPETTYNYN</sequence>
<accession>A0A6A5GXG9</accession>
<dbReference type="PANTHER" id="PTHR21503:SF8">
    <property type="entry name" value="F-BOX ASSOCIATED DOMAIN-CONTAINING PROTEIN-RELATED"/>
    <property type="match status" value="1"/>
</dbReference>
<name>A0A6A5GXG9_CAERE</name>
<dbReference type="AlphaFoldDB" id="A0A6A5GXG9"/>
<dbReference type="EMBL" id="WUAV01000004">
    <property type="protein sequence ID" value="KAF1759133.1"/>
    <property type="molecule type" value="Genomic_DNA"/>
</dbReference>
<dbReference type="Pfam" id="PF23673">
    <property type="entry name" value="DUF7154"/>
    <property type="match status" value="1"/>
</dbReference>
<dbReference type="GeneID" id="9819994"/>
<dbReference type="KEGG" id="crq:GCK72_015594"/>
<dbReference type="InterPro" id="IPR012885">
    <property type="entry name" value="F-box_Sdz-33"/>
</dbReference>
<evidence type="ECO:0000259" key="1">
    <source>
        <dbReference type="PROSITE" id="PS50181"/>
    </source>
</evidence>
<dbReference type="RefSeq" id="XP_053585766.1">
    <property type="nucleotide sequence ID" value="XM_053730994.1"/>
</dbReference>
<proteinExistence type="predicted"/>
<dbReference type="Proteomes" id="UP000483820">
    <property type="component" value="Chromosome IV"/>
</dbReference>
<dbReference type="PANTHER" id="PTHR21503">
    <property type="entry name" value="F-BOX-CONTAINING HYPOTHETICAL PROTEIN C.ELEGANS"/>
    <property type="match status" value="1"/>
</dbReference>